<feature type="region of interest" description="Disordered" evidence="1">
    <location>
        <begin position="429"/>
        <end position="597"/>
    </location>
</feature>
<reference evidence="2 3" key="1">
    <citation type="submission" date="2017-04" db="EMBL/GenBank/DDBJ databases">
        <title>Draft genome sequence of Marssonina coronaria NL1: causal agent of apple blotch.</title>
        <authorList>
            <person name="Cheng Q."/>
        </authorList>
    </citation>
    <scope>NUCLEOTIDE SEQUENCE [LARGE SCALE GENOMIC DNA]</scope>
    <source>
        <strain evidence="2 3">NL1</strain>
    </source>
</reference>
<dbReference type="InParanoid" id="A0A218YWB8"/>
<feature type="compositionally biased region" description="Polar residues" evidence="1">
    <location>
        <begin position="667"/>
        <end position="676"/>
    </location>
</feature>
<feature type="compositionally biased region" description="Polar residues" evidence="1">
    <location>
        <begin position="22"/>
        <end position="35"/>
    </location>
</feature>
<feature type="compositionally biased region" description="Basic and acidic residues" evidence="1">
    <location>
        <begin position="938"/>
        <end position="948"/>
    </location>
</feature>
<dbReference type="Proteomes" id="UP000242519">
    <property type="component" value="Unassembled WGS sequence"/>
</dbReference>
<feature type="compositionally biased region" description="Low complexity" evidence="1">
    <location>
        <begin position="190"/>
        <end position="202"/>
    </location>
</feature>
<feature type="region of interest" description="Disordered" evidence="1">
    <location>
        <begin position="854"/>
        <end position="873"/>
    </location>
</feature>
<feature type="compositionally biased region" description="Polar residues" evidence="1">
    <location>
        <begin position="534"/>
        <end position="545"/>
    </location>
</feature>
<feature type="compositionally biased region" description="Low complexity" evidence="1">
    <location>
        <begin position="1"/>
        <end position="12"/>
    </location>
</feature>
<protein>
    <submittedName>
        <fullName evidence="2">Uncharacterized protein</fullName>
    </submittedName>
</protein>
<dbReference type="AlphaFoldDB" id="A0A218YWB8"/>
<gene>
    <name evidence="2" type="ORF">B2J93_7116</name>
</gene>
<feature type="region of interest" description="Disordered" evidence="1">
    <location>
        <begin position="919"/>
        <end position="978"/>
    </location>
</feature>
<evidence type="ECO:0000313" key="3">
    <source>
        <dbReference type="Proteomes" id="UP000242519"/>
    </source>
</evidence>
<name>A0A218YWB8_9HELO</name>
<organism evidence="2 3">
    <name type="scientific">Diplocarpon coronariae</name>
    <dbReference type="NCBI Taxonomy" id="2795749"/>
    <lineage>
        <taxon>Eukaryota</taxon>
        <taxon>Fungi</taxon>
        <taxon>Dikarya</taxon>
        <taxon>Ascomycota</taxon>
        <taxon>Pezizomycotina</taxon>
        <taxon>Leotiomycetes</taxon>
        <taxon>Helotiales</taxon>
        <taxon>Drepanopezizaceae</taxon>
        <taxon>Diplocarpon</taxon>
    </lineage>
</organism>
<dbReference type="EMBL" id="MZNU01000377">
    <property type="protein sequence ID" value="OWO98854.1"/>
    <property type="molecule type" value="Genomic_DNA"/>
</dbReference>
<evidence type="ECO:0000313" key="2">
    <source>
        <dbReference type="EMBL" id="OWO98854.1"/>
    </source>
</evidence>
<keyword evidence="3" id="KW-1185">Reference proteome</keyword>
<feature type="region of interest" description="Disordered" evidence="1">
    <location>
        <begin position="640"/>
        <end position="676"/>
    </location>
</feature>
<feature type="region of interest" description="Disordered" evidence="1">
    <location>
        <begin position="188"/>
        <end position="213"/>
    </location>
</feature>
<evidence type="ECO:0000256" key="1">
    <source>
        <dbReference type="SAM" id="MobiDB-lite"/>
    </source>
</evidence>
<feature type="compositionally biased region" description="Polar residues" evidence="1">
    <location>
        <begin position="964"/>
        <end position="978"/>
    </location>
</feature>
<feature type="compositionally biased region" description="Polar residues" evidence="1">
    <location>
        <begin position="442"/>
        <end position="457"/>
    </location>
</feature>
<comment type="caution">
    <text evidence="2">The sequence shown here is derived from an EMBL/GenBank/DDBJ whole genome shotgun (WGS) entry which is preliminary data.</text>
</comment>
<accession>A0A218YWB8</accession>
<sequence length="1031" mass="111990">MAKSKSSATTFSKKGRSKLKRSNTNQKRSNDTSAKPSVPELPAKSSSAIPAVADQPLPLRIPEAHDFASRSLQSESVKTEELSSSAVPEAQIYNSSEPSYAKDSAFEDASSVPQPNESHDTELLKKDALMPVRTVQPNATVQDPVTRSDIIEASAAILETSLHSVAAKESISPAISTTLTRECADATKISTGSSGGTSQSQSPAGPQNPKPLKPLAPCVMAKCPDFPPMPRIPEDMKILYEYAKKRDKIQWELFQRQNIRYQELDDFVKAKIASQSKDLTELREMAECRLRIIKAQDNLIESQKLRLELLESLTAPEESPLADRHIVTKRKSFPDSDVVESIRKRRCHQPCSSVSTIPRYGPDIKNPLPQKNLLSEAATNLRLRNPSLAKFLAFAGASGLHGSTDSLESKQVKNFQEYMDHYESAEAINTQGPIENLEPTGDINTEIDTTPLTSTADSAEATVADPSISGTVRSLDPSGLASLPANHGESSQEIGKSGLGKVDSSIKNTPDSANPLKRPKKLSKKGKPRAETAKAQSGGESSARGQSHAGDGVEGPESQEEGTEKYRRGPTPPAPKSDAEEAESVQTSLTTRKKGQLVEDWGEHRGYQSHLRVLKSPIRWSAQVSLSRVTIKTESAEILRSDTQSEYESQARKTARTGSEEQAAEPDTTTGTPNSQIFEAGARSTVRRSVVRSDDAILKSKGKFVLALEQAWGFEEDVSVERSHIRPLRFAAPRYYIAGCRTIVVSLVLLVLFISTLFPAPTHPDPARNTTSLRSSSLPVRVLTMRPERSKSDSLSSELLKALATAGLPTPTIDVEEISSTKSPQTDFQVGLIWTVVKLANIGKIARNYGACRQDPSHTVSKHHPTAPEPNCIVPSPPGLDRCLEWARYWNISSRFETCVEEVNNTAIEHNLKLSLPGHNLPDLPSPPHSSVSTISQRRRDGDWDNAKGNDICATNHTLHRNSTRSAGTSSKASVRNTPVPNLSSSALGGWNKGIRFVADAAGDLALESLGAVAWLDATAWMEAQLGVGRL</sequence>
<proteinExistence type="predicted"/>
<feature type="compositionally biased region" description="Basic residues" evidence="1">
    <location>
        <begin position="517"/>
        <end position="527"/>
    </location>
</feature>
<feature type="compositionally biased region" description="Polar residues" evidence="1">
    <location>
        <begin position="70"/>
        <end position="98"/>
    </location>
</feature>
<feature type="region of interest" description="Disordered" evidence="1">
    <location>
        <begin position="1"/>
        <end position="125"/>
    </location>
</feature>